<evidence type="ECO:0000313" key="1">
    <source>
        <dbReference type="EMBL" id="WAJ26673.1"/>
    </source>
</evidence>
<dbReference type="Proteomes" id="UP001163223">
    <property type="component" value="Chromosome"/>
</dbReference>
<sequence>MDSSPAAISAAPNPTLGIGLKCLSVLVFVAMQTSIKIGGQGIPAGEIVFFRSFFALLPVFIYLAWLGQVRTALRTDDLGGHFIRGAVGVSSMGLGFFALTRLPYPEWISISYATPLLTVVFAALFLGEVVRAYRWTAVVVGLVGVLVVLAPNLSLLSAEDALAPAGDEQAVGALASMASAVFAAFAMIQVRRLVRKENTATIVVFFSLTCSAIALLTVWNWVLPTPWQAFWLVMAGLFGGVGQLLLTACYRYADTSTIAPFEYTSLLLAIAIGAILFNEAIYVTTLIGGAIVVGAGIFIIWRERRLGIERAKARRVSTPNG</sequence>
<keyword evidence="2" id="KW-1185">Reference proteome</keyword>
<organism evidence="1 2">
    <name type="scientific">Antarcticirhabdus aurantiaca</name>
    <dbReference type="NCBI Taxonomy" id="2606717"/>
    <lineage>
        <taxon>Bacteria</taxon>
        <taxon>Pseudomonadati</taxon>
        <taxon>Pseudomonadota</taxon>
        <taxon>Alphaproteobacteria</taxon>
        <taxon>Hyphomicrobiales</taxon>
        <taxon>Aurantimonadaceae</taxon>
        <taxon>Antarcticirhabdus</taxon>
    </lineage>
</organism>
<accession>A0ACD4NIN9</accession>
<evidence type="ECO:0000313" key="2">
    <source>
        <dbReference type="Proteomes" id="UP001163223"/>
    </source>
</evidence>
<proteinExistence type="predicted"/>
<dbReference type="EMBL" id="CP113520">
    <property type="protein sequence ID" value="WAJ26673.1"/>
    <property type="molecule type" value="Genomic_DNA"/>
</dbReference>
<name>A0ACD4NIN9_9HYPH</name>
<gene>
    <name evidence="1" type="ORF">OXU80_17600</name>
</gene>
<reference evidence="1" key="1">
    <citation type="submission" date="2022-11" db="EMBL/GenBank/DDBJ databases">
        <title>beta-Carotene-producing bacterium, Jeongeuplla avenae sp. nov., alleviates the salt stress of Arabidopsis seedlings.</title>
        <authorList>
            <person name="Jiang L."/>
            <person name="Lee J."/>
        </authorList>
    </citation>
    <scope>NUCLEOTIDE SEQUENCE</scope>
    <source>
        <strain evidence="1">DY_R2A_6</strain>
    </source>
</reference>
<protein>
    <submittedName>
        <fullName evidence="1">DMT family transporter</fullName>
    </submittedName>
</protein>